<comment type="subunit">
    <text evidence="4">Interacts with the cannabinoid receptor CNR1 (via C-terminus). Does not interact with cannabinoid receptor CNR2.</text>
</comment>
<dbReference type="GO" id="GO:0031718">
    <property type="term" value="F:type 1 cannabinoid receptor binding"/>
    <property type="evidence" value="ECO:0007669"/>
    <property type="project" value="TreeGrafter"/>
</dbReference>
<dbReference type="OrthoDB" id="5920443at2759"/>
<evidence type="ECO:0000256" key="3">
    <source>
        <dbReference type="ARBA" id="ARBA00015651"/>
    </source>
</evidence>
<dbReference type="Pfam" id="PF15043">
    <property type="entry name" value="CNRIP1"/>
    <property type="match status" value="1"/>
</dbReference>
<keyword evidence="6" id="KW-1185">Reference proteome</keyword>
<reference evidence="5 6" key="1">
    <citation type="journal article" date="2016" name="Nat. Commun.">
        <title>Extremotolerant tardigrade genome and improved radiotolerance of human cultured cells by tardigrade-unique protein.</title>
        <authorList>
            <person name="Hashimoto T."/>
            <person name="Horikawa D.D."/>
            <person name="Saito Y."/>
            <person name="Kuwahara H."/>
            <person name="Kozuka-Hata H."/>
            <person name="Shin-I T."/>
            <person name="Minakuchi Y."/>
            <person name="Ohishi K."/>
            <person name="Motoyama A."/>
            <person name="Aizu T."/>
            <person name="Enomoto A."/>
            <person name="Kondo K."/>
            <person name="Tanaka S."/>
            <person name="Hara Y."/>
            <person name="Koshikawa S."/>
            <person name="Sagara H."/>
            <person name="Miura T."/>
            <person name="Yokobori S."/>
            <person name="Miyagawa K."/>
            <person name="Suzuki Y."/>
            <person name="Kubo T."/>
            <person name="Oyama M."/>
            <person name="Kohara Y."/>
            <person name="Fujiyama A."/>
            <person name="Arakawa K."/>
            <person name="Katayama T."/>
            <person name="Toyoda A."/>
            <person name="Kunieda T."/>
        </authorList>
    </citation>
    <scope>NUCLEOTIDE SEQUENCE [LARGE SCALE GENOMIC DNA]</scope>
    <source>
        <strain evidence="5 6">YOKOZUNA-1</strain>
    </source>
</reference>
<dbReference type="EMBL" id="BDGG01000001">
    <property type="protein sequence ID" value="GAU87252.1"/>
    <property type="molecule type" value="Genomic_DNA"/>
</dbReference>
<dbReference type="PANTHER" id="PTHR31952:SF1">
    <property type="entry name" value="CB1 CANNABINOID RECEPTOR-INTERACTING PROTEIN 1"/>
    <property type="match status" value="1"/>
</dbReference>
<dbReference type="PANTHER" id="PTHR31952">
    <property type="entry name" value="CB1 CANNABINOID RECEPTOR-INTERACTING PROTEIN 1"/>
    <property type="match status" value="1"/>
</dbReference>
<organism evidence="5 6">
    <name type="scientific">Ramazzottius varieornatus</name>
    <name type="common">Water bear</name>
    <name type="synonym">Tardigrade</name>
    <dbReference type="NCBI Taxonomy" id="947166"/>
    <lineage>
        <taxon>Eukaryota</taxon>
        <taxon>Metazoa</taxon>
        <taxon>Ecdysozoa</taxon>
        <taxon>Tardigrada</taxon>
        <taxon>Eutardigrada</taxon>
        <taxon>Parachela</taxon>
        <taxon>Hypsibioidea</taxon>
        <taxon>Ramazzottiidae</taxon>
        <taxon>Ramazzottius</taxon>
    </lineage>
</organism>
<comment type="caution">
    <text evidence="5">The sequence shown here is derived from an EMBL/GenBank/DDBJ whole genome shotgun (WGS) entry which is preliminary data.</text>
</comment>
<dbReference type="InterPro" id="IPR029204">
    <property type="entry name" value="CNRIP1"/>
</dbReference>
<dbReference type="AlphaFoldDB" id="A0A1D1UI15"/>
<evidence type="ECO:0000313" key="6">
    <source>
        <dbReference type="Proteomes" id="UP000186922"/>
    </source>
</evidence>
<evidence type="ECO:0000256" key="1">
    <source>
        <dbReference type="ARBA" id="ARBA00003884"/>
    </source>
</evidence>
<sequence>MPEFKEEFHHGRFRLTIYFRRKSDERPVVFKSDGERFPQPLTVKFQQEETYTVTLTTNPAVQIEYFTIHEQKVELTEEIKKSDIDQNTVTYHGEWKTESFPCTKRCHREQLKLFIQFKNHRTFLTSLQSKFYALQDCNHSSWGESMTAVQYVCDLEPGYIITIVKQHVL</sequence>
<dbReference type="Proteomes" id="UP000186922">
    <property type="component" value="Unassembled WGS sequence"/>
</dbReference>
<comment type="similarity">
    <text evidence="2">Belongs to the CNRIP family.</text>
</comment>
<evidence type="ECO:0000256" key="2">
    <source>
        <dbReference type="ARBA" id="ARBA00007288"/>
    </source>
</evidence>
<dbReference type="GO" id="GO:0005886">
    <property type="term" value="C:plasma membrane"/>
    <property type="evidence" value="ECO:0007669"/>
    <property type="project" value="TreeGrafter"/>
</dbReference>
<evidence type="ECO:0000313" key="5">
    <source>
        <dbReference type="EMBL" id="GAU87252.1"/>
    </source>
</evidence>
<name>A0A1D1UI15_RAMVA</name>
<accession>A0A1D1UI15</accession>
<proteinExistence type="inferred from homology"/>
<evidence type="ECO:0000256" key="4">
    <source>
        <dbReference type="ARBA" id="ARBA00026030"/>
    </source>
</evidence>
<comment type="function">
    <text evidence="1">Suppresses cannabinoid receptor CNR1-mediated tonic inhibition of voltage-gated calcium channels.</text>
</comment>
<protein>
    <recommendedName>
        <fullName evidence="3">CB1 cannabinoid receptor-interacting protein 1</fullName>
    </recommendedName>
</protein>
<gene>
    <name evidence="5" type="primary">RvY_00133-1</name>
    <name evidence="5" type="synonym">RvY_00133.1</name>
    <name evidence="5" type="ORF">RvY_00133</name>
</gene>